<reference evidence="2 3" key="1">
    <citation type="submission" date="2017-01" db="EMBL/GenBank/DDBJ databases">
        <title>The cable genome- insights into the physiology and evolution of filamentous bacteria capable of sulfide oxidation via long distance electron transfer.</title>
        <authorList>
            <person name="Schreiber L."/>
            <person name="Bjerg J.T."/>
            <person name="Boggild A."/>
            <person name="Van De Vossenberg J."/>
            <person name="Meysman F."/>
            <person name="Nielsen L.P."/>
            <person name="Schramm A."/>
            <person name="Kjeldsen K.U."/>
        </authorList>
    </citation>
    <scope>NUCLEOTIDE SEQUENCE [LARGE SCALE GENOMIC DNA]</scope>
    <source>
        <strain evidence="2">MCF</strain>
    </source>
</reference>
<dbReference type="AlphaFoldDB" id="A0A444J4M7"/>
<evidence type="ECO:0000256" key="1">
    <source>
        <dbReference type="SAM" id="MobiDB-lite"/>
    </source>
</evidence>
<evidence type="ECO:0000313" key="3">
    <source>
        <dbReference type="Proteomes" id="UP000287853"/>
    </source>
</evidence>
<gene>
    <name evidence="2" type="ORF">H206_05386</name>
</gene>
<accession>A0A444J4M7</accession>
<name>A0A444J4M7_9BACT</name>
<keyword evidence="3" id="KW-1185">Reference proteome</keyword>
<sequence>MPATSLIPSTAPSKTTPPPHRHNQEQGHRPRPGRGSR</sequence>
<dbReference type="Proteomes" id="UP000287853">
    <property type="component" value="Unassembled WGS sequence"/>
</dbReference>
<comment type="caution">
    <text evidence="2">The sequence shown here is derived from an EMBL/GenBank/DDBJ whole genome shotgun (WGS) entry which is preliminary data.</text>
</comment>
<protein>
    <submittedName>
        <fullName evidence="2">Uncharacterized protein</fullName>
    </submittedName>
</protein>
<proteinExistence type="predicted"/>
<dbReference type="EMBL" id="MTKO01000009">
    <property type="protein sequence ID" value="RWX48032.1"/>
    <property type="molecule type" value="Genomic_DNA"/>
</dbReference>
<evidence type="ECO:0000313" key="2">
    <source>
        <dbReference type="EMBL" id="RWX48032.1"/>
    </source>
</evidence>
<feature type="region of interest" description="Disordered" evidence="1">
    <location>
        <begin position="1"/>
        <end position="37"/>
    </location>
</feature>
<organism evidence="2 3">
    <name type="scientific">Candidatus Electrothrix aarhusensis</name>
    <dbReference type="NCBI Taxonomy" id="1859131"/>
    <lineage>
        <taxon>Bacteria</taxon>
        <taxon>Pseudomonadati</taxon>
        <taxon>Thermodesulfobacteriota</taxon>
        <taxon>Desulfobulbia</taxon>
        <taxon>Desulfobulbales</taxon>
        <taxon>Desulfobulbaceae</taxon>
        <taxon>Candidatus Electrothrix</taxon>
    </lineage>
</organism>